<gene>
    <name evidence="3" type="ORF">GKO46_01020</name>
    <name evidence="4" type="ORF">GKO48_08205</name>
</gene>
<dbReference type="Pfam" id="PF02746">
    <property type="entry name" value="MR_MLE_N"/>
    <property type="match status" value="1"/>
</dbReference>
<dbReference type="EMBL" id="CP046147">
    <property type="protein sequence ID" value="WFG39601.1"/>
    <property type="molecule type" value="Genomic_DNA"/>
</dbReference>
<dbReference type="Gene3D" id="3.20.20.120">
    <property type="entry name" value="Enolase-like C-terminal domain"/>
    <property type="match status" value="1"/>
</dbReference>
<dbReference type="CDD" id="cd03316">
    <property type="entry name" value="MR_like"/>
    <property type="match status" value="1"/>
</dbReference>
<proteinExistence type="predicted"/>
<dbReference type="SUPFAM" id="SSF51604">
    <property type="entry name" value="Enolase C-terminal domain-like"/>
    <property type="match status" value="1"/>
</dbReference>
<keyword evidence="5" id="KW-1185">Reference proteome</keyword>
<dbReference type="EMBL" id="WMBE01000001">
    <property type="protein sequence ID" value="MDG0865654.1"/>
    <property type="molecule type" value="Genomic_DNA"/>
</dbReference>
<dbReference type="PANTHER" id="PTHR48080">
    <property type="entry name" value="D-GALACTONATE DEHYDRATASE-RELATED"/>
    <property type="match status" value="1"/>
</dbReference>
<evidence type="ECO:0000313" key="3">
    <source>
        <dbReference type="EMBL" id="MDG0865654.1"/>
    </source>
</evidence>
<dbReference type="Proteomes" id="UP001321249">
    <property type="component" value="Unassembled WGS sequence"/>
</dbReference>
<dbReference type="SMART" id="SM00922">
    <property type="entry name" value="MR_MLE"/>
    <property type="match status" value="1"/>
</dbReference>
<dbReference type="SFLD" id="SFLDS00001">
    <property type="entry name" value="Enolase"/>
    <property type="match status" value="1"/>
</dbReference>
<evidence type="ECO:0000313" key="6">
    <source>
        <dbReference type="Proteomes" id="UP001321249"/>
    </source>
</evidence>
<organism evidence="4 5">
    <name type="scientific">Candidatus Lucifugimonas marina</name>
    <dbReference type="NCBI Taxonomy" id="3038979"/>
    <lineage>
        <taxon>Bacteria</taxon>
        <taxon>Bacillati</taxon>
        <taxon>Chloroflexota</taxon>
        <taxon>Dehalococcoidia</taxon>
        <taxon>SAR202 cluster</taxon>
        <taxon>Candidatus Lucifugimonadales</taxon>
        <taxon>Candidatus Lucifugimonadaceae</taxon>
        <taxon>Candidatus Lucifugimonas</taxon>
    </lineage>
</organism>
<dbReference type="SFLD" id="SFLDG00179">
    <property type="entry name" value="mandelate_racemase"/>
    <property type="match status" value="1"/>
</dbReference>
<name>A0AAJ5ZIZ4_9CHLR</name>
<feature type="domain" description="Mandelate racemase/muconate lactonizing enzyme C-terminal" evidence="2">
    <location>
        <begin position="163"/>
        <end position="259"/>
    </location>
</feature>
<reference evidence="5 6" key="1">
    <citation type="submission" date="2019-11" db="EMBL/GenBank/DDBJ databases">
        <authorList>
            <person name="Cho J.-C."/>
        </authorList>
    </citation>
    <scope>NUCLEOTIDE SEQUENCE [LARGE SCALE GENOMIC DNA]</scope>
    <source>
        <strain evidence="4 5">JH1073</strain>
        <strain evidence="3 6">JH702</strain>
    </source>
</reference>
<dbReference type="RefSeq" id="WP_342823464.1">
    <property type="nucleotide sequence ID" value="NZ_CP046146.1"/>
</dbReference>
<sequence>MKIKEITAFPVRIPHGDESEGKDRPAVIDFGDYFVDEQAFTSIYSKHHETTVIKIETDTGIVGWGEAQSPVSPRTTQVIIEDLVRPLIMGRDPFDIEAIWTRNFGAMRERGHPTGFYIDAIGGTDIALWDIVGKATGMPVHKLAGGRYRDKVKLYAGMGGTDPEKVADTAEEHVGYGYQALKLHLLLDAEGVAEIARAVRKRVGPKIMLMCDVHMRQSVTSATKLGRELEKLDFTWLESPLVPDDIPGAVALAESLDMAVAIGEWSRTRYEMREAFERRAYDIVMHDIARTGITEGHRIGTIADTYSIPVAPHVGGGGILSVASTVEYSASCSNFMIMEHSHHANSFKNAITAENYEPSNGYFEVTDKPGLGIEIDQSLVEKYVVS</sequence>
<accession>A0AAJ5ZIZ4</accession>
<dbReference type="AlphaFoldDB" id="A0AAJ5ZIZ4"/>
<evidence type="ECO:0000259" key="2">
    <source>
        <dbReference type="SMART" id="SM00922"/>
    </source>
</evidence>
<dbReference type="InterPro" id="IPR029065">
    <property type="entry name" value="Enolase_C-like"/>
</dbReference>
<protein>
    <recommendedName>
        <fullName evidence="2">Mandelate racemase/muconate lactonizing enzyme C-terminal domain-containing protein</fullName>
    </recommendedName>
</protein>
<keyword evidence="1" id="KW-0456">Lyase</keyword>
<dbReference type="Proteomes" id="UP001219901">
    <property type="component" value="Chromosome"/>
</dbReference>
<dbReference type="InterPro" id="IPR036849">
    <property type="entry name" value="Enolase-like_C_sf"/>
</dbReference>
<dbReference type="GO" id="GO:0016829">
    <property type="term" value="F:lyase activity"/>
    <property type="evidence" value="ECO:0007669"/>
    <property type="project" value="UniProtKB-KW"/>
</dbReference>
<dbReference type="SUPFAM" id="SSF54826">
    <property type="entry name" value="Enolase N-terminal domain-like"/>
    <property type="match status" value="1"/>
</dbReference>
<dbReference type="InterPro" id="IPR034593">
    <property type="entry name" value="DgoD-like"/>
</dbReference>
<reference evidence="4" key="2">
    <citation type="journal article" date="2023" name="Nat. Commun.">
        <title>Cultivation of marine bacteria of the SAR202 clade.</title>
        <authorList>
            <person name="Lim Y."/>
            <person name="Seo J.H."/>
            <person name="Giovannoni S.J."/>
            <person name="Kang I."/>
            <person name="Cho J.C."/>
        </authorList>
    </citation>
    <scope>NUCLEOTIDE SEQUENCE</scope>
    <source>
        <strain evidence="4">JH1073</strain>
    </source>
</reference>
<evidence type="ECO:0000313" key="4">
    <source>
        <dbReference type="EMBL" id="WFG39601.1"/>
    </source>
</evidence>
<dbReference type="PANTHER" id="PTHR48080:SF2">
    <property type="entry name" value="D-GALACTONATE DEHYDRATASE"/>
    <property type="match status" value="1"/>
</dbReference>
<dbReference type="Gene3D" id="3.30.390.10">
    <property type="entry name" value="Enolase-like, N-terminal domain"/>
    <property type="match status" value="1"/>
</dbReference>
<dbReference type="InterPro" id="IPR029017">
    <property type="entry name" value="Enolase-like_N"/>
</dbReference>
<evidence type="ECO:0000256" key="1">
    <source>
        <dbReference type="ARBA" id="ARBA00023239"/>
    </source>
</evidence>
<evidence type="ECO:0000313" key="5">
    <source>
        <dbReference type="Proteomes" id="UP001219901"/>
    </source>
</evidence>
<dbReference type="InterPro" id="IPR013342">
    <property type="entry name" value="Mandelate_racemase_C"/>
</dbReference>
<reference evidence="5" key="3">
    <citation type="submission" date="2023-06" db="EMBL/GenBank/DDBJ databases">
        <title>Pangenomics reveal diversification of enzyme families and niche specialization in globally abundant SAR202 bacteria.</title>
        <authorList>
            <person name="Saw J.H.W."/>
        </authorList>
    </citation>
    <scope>NUCLEOTIDE SEQUENCE [LARGE SCALE GENOMIC DNA]</scope>
    <source>
        <strain evidence="5">JH1073</strain>
    </source>
</reference>
<dbReference type="InterPro" id="IPR013341">
    <property type="entry name" value="Mandelate_racemase_N_dom"/>
</dbReference>
<dbReference type="Pfam" id="PF13378">
    <property type="entry name" value="MR_MLE_C"/>
    <property type="match status" value="1"/>
</dbReference>